<dbReference type="InterPro" id="IPR039865">
    <property type="entry name" value="PPP2R3C"/>
</dbReference>
<dbReference type="AlphaFoldDB" id="A0A146LDM6"/>
<comment type="subcellular location">
    <subcellularLocation>
        <location evidence="1">Cytoplasm</location>
    </subcellularLocation>
</comment>
<dbReference type="SUPFAM" id="SSF47473">
    <property type="entry name" value="EF-hand"/>
    <property type="match status" value="1"/>
</dbReference>
<dbReference type="PANTHER" id="PTHR12085:SF3">
    <property type="entry name" value="SERINE_THREONINE-PROTEIN PHOSPHATASE 2A REGULATORY SUBUNIT B'' SUBUNIT GAMMA"/>
    <property type="match status" value="1"/>
</dbReference>
<proteinExistence type="predicted"/>
<dbReference type="Gene3D" id="1.10.238.10">
    <property type="entry name" value="EF-hand"/>
    <property type="match status" value="1"/>
</dbReference>
<dbReference type="GO" id="GO:0030865">
    <property type="term" value="P:cortical cytoskeleton organization"/>
    <property type="evidence" value="ECO:0007669"/>
    <property type="project" value="TreeGrafter"/>
</dbReference>
<gene>
    <name evidence="3" type="primary">ppp2r3c_1</name>
    <name evidence="3" type="ORF">g.94138</name>
</gene>
<dbReference type="InterPro" id="IPR011992">
    <property type="entry name" value="EF-hand-dom_pair"/>
</dbReference>
<dbReference type="GO" id="GO:0035303">
    <property type="term" value="P:regulation of dephosphorylation"/>
    <property type="evidence" value="ECO:0007669"/>
    <property type="project" value="InterPro"/>
</dbReference>
<keyword evidence="2" id="KW-0963">Cytoplasm</keyword>
<name>A0A146LDM6_LYGHE</name>
<dbReference type="EMBL" id="GDHC01012890">
    <property type="protein sequence ID" value="JAQ05739.1"/>
    <property type="molecule type" value="Transcribed_RNA"/>
</dbReference>
<protein>
    <submittedName>
        <fullName evidence="3">Serine/threonine-protein phosphatase 2A regulatory subunit B'' subunit gamma</fullName>
    </submittedName>
</protein>
<accession>A0A146LDM6</accession>
<dbReference type="GO" id="GO:0005737">
    <property type="term" value="C:cytoplasm"/>
    <property type="evidence" value="ECO:0007669"/>
    <property type="project" value="UniProtKB-SubCell"/>
</dbReference>
<dbReference type="GO" id="GO:0000226">
    <property type="term" value="P:microtubule cytoskeleton organization"/>
    <property type="evidence" value="ECO:0007669"/>
    <property type="project" value="TreeGrafter"/>
</dbReference>
<organism evidence="3">
    <name type="scientific">Lygus hesperus</name>
    <name type="common">Western plant bug</name>
    <dbReference type="NCBI Taxonomy" id="30085"/>
    <lineage>
        <taxon>Eukaryota</taxon>
        <taxon>Metazoa</taxon>
        <taxon>Ecdysozoa</taxon>
        <taxon>Arthropoda</taxon>
        <taxon>Hexapoda</taxon>
        <taxon>Insecta</taxon>
        <taxon>Pterygota</taxon>
        <taxon>Neoptera</taxon>
        <taxon>Paraneoptera</taxon>
        <taxon>Hemiptera</taxon>
        <taxon>Heteroptera</taxon>
        <taxon>Panheteroptera</taxon>
        <taxon>Cimicomorpha</taxon>
        <taxon>Miridae</taxon>
        <taxon>Mirini</taxon>
        <taxon>Lygus</taxon>
    </lineage>
</organism>
<reference evidence="3" key="1">
    <citation type="journal article" date="2016" name="Gigascience">
        <title>De novo construction of an expanded transcriptome assembly for the western tarnished plant bug, Lygus hesperus.</title>
        <authorList>
            <person name="Tassone E.E."/>
            <person name="Geib S.M."/>
            <person name="Hall B."/>
            <person name="Fabrick J.A."/>
            <person name="Brent C.S."/>
            <person name="Hull J.J."/>
        </authorList>
    </citation>
    <scope>NUCLEOTIDE SEQUENCE</scope>
</reference>
<dbReference type="GO" id="GO:0005819">
    <property type="term" value="C:spindle"/>
    <property type="evidence" value="ECO:0007669"/>
    <property type="project" value="TreeGrafter"/>
</dbReference>
<sequence length="112" mass="12678">MVTSCEMDYRKFVDFVIAVEKLPQCSRPLFFWHIFDLDRAGVLTPLTINYFFRETHAKLVSANLVVPSQEVVMGELFDLIPTSSPLCITQNEFVSAPQVGLFVSLVIDCLAF</sequence>
<evidence type="ECO:0000313" key="3">
    <source>
        <dbReference type="EMBL" id="JAQ05739.1"/>
    </source>
</evidence>
<evidence type="ECO:0000256" key="2">
    <source>
        <dbReference type="ARBA" id="ARBA00022490"/>
    </source>
</evidence>
<evidence type="ECO:0000256" key="1">
    <source>
        <dbReference type="ARBA" id="ARBA00004496"/>
    </source>
</evidence>
<dbReference type="PANTHER" id="PTHR12085">
    <property type="entry name" value="SERINE/THREONINE-PROTEIN PHOSPHATASE 2A REGULATORY SUBUNIT B'' SUBUNIT GAMMA"/>
    <property type="match status" value="1"/>
</dbReference>